<accession>A0A507BE61</accession>
<reference evidence="2 3" key="1">
    <citation type="submission" date="2019-06" db="EMBL/GenBank/DDBJ databases">
        <title>Draft genome sequence of the filamentous fungus Phialemoniopsis curvata isolated from diesel fuel.</title>
        <authorList>
            <person name="Varaljay V.A."/>
            <person name="Lyon W.J."/>
            <person name="Crouch A.L."/>
            <person name="Drake C.E."/>
            <person name="Hollomon J.M."/>
            <person name="Nadeau L.J."/>
            <person name="Nunn H.S."/>
            <person name="Stevenson B.S."/>
            <person name="Bojanowski C.L."/>
            <person name="Crookes-Goodson W.J."/>
        </authorList>
    </citation>
    <scope>NUCLEOTIDE SEQUENCE [LARGE SCALE GENOMIC DNA]</scope>
    <source>
        <strain evidence="2 3">D216</strain>
    </source>
</reference>
<dbReference type="Pfam" id="PF14388">
    <property type="entry name" value="DUF4419"/>
    <property type="match status" value="1"/>
</dbReference>
<dbReference type="GeneID" id="41971714"/>
<dbReference type="PANTHER" id="PTHR31252">
    <property type="entry name" value="DUF4419 DOMAIN-CONTAINING PROTEIN"/>
    <property type="match status" value="1"/>
</dbReference>
<dbReference type="AlphaFoldDB" id="A0A507BE61"/>
<organism evidence="2 3">
    <name type="scientific">Thyridium curvatum</name>
    <dbReference type="NCBI Taxonomy" id="1093900"/>
    <lineage>
        <taxon>Eukaryota</taxon>
        <taxon>Fungi</taxon>
        <taxon>Dikarya</taxon>
        <taxon>Ascomycota</taxon>
        <taxon>Pezizomycotina</taxon>
        <taxon>Sordariomycetes</taxon>
        <taxon>Sordariomycetidae</taxon>
        <taxon>Thyridiales</taxon>
        <taxon>Thyridiaceae</taxon>
        <taxon>Thyridium</taxon>
    </lineage>
</organism>
<feature type="region of interest" description="Disordered" evidence="1">
    <location>
        <begin position="399"/>
        <end position="424"/>
    </location>
</feature>
<dbReference type="RefSeq" id="XP_030997280.1">
    <property type="nucleotide sequence ID" value="XM_031138659.1"/>
</dbReference>
<proteinExistence type="predicted"/>
<keyword evidence="3" id="KW-1185">Reference proteome</keyword>
<feature type="compositionally biased region" description="Basic and acidic residues" evidence="1">
    <location>
        <begin position="412"/>
        <end position="424"/>
    </location>
</feature>
<dbReference type="OrthoDB" id="9978173at2759"/>
<comment type="caution">
    <text evidence="2">The sequence shown here is derived from an EMBL/GenBank/DDBJ whole genome shotgun (WGS) entry which is preliminary data.</text>
</comment>
<feature type="compositionally biased region" description="Basic and acidic residues" evidence="1">
    <location>
        <begin position="39"/>
        <end position="49"/>
    </location>
</feature>
<gene>
    <name evidence="2" type="ORF">E0L32_004267</name>
</gene>
<feature type="compositionally biased region" description="Polar residues" evidence="1">
    <location>
        <begin position="17"/>
        <end position="38"/>
    </location>
</feature>
<sequence>MPVTVHPSNHAAESWGRAQSQKFTEVTSPEQLLRSTLSSDRHAGPDKHASAPPPRPRRLLQNSFAGSLPSPDRPVQGDGTSPALFATKNGLVHACIEAYNNHHNLVIRPEDVWFAILSQLGAHLQADTEVCASLFNDVDAAAAADDDGDDDDATASKQAPAAAAKRLLHIDVSLGEGLDHGAMAVQMSKLLASHLRDPSLRDWFLPAFSTTSRADQAVAAALLMGAARRFFTYSWGTRCGIPAATLLGEADDWALIRARCAERLGGGHLGVAAAAWHRAALAPALDGLLESFRDPAGERARRFWQGVCCEHRPNGSGVTEYSGWITAFCYWDEDGRCLHRGGEEEGGGGGGGRSSSAPRISRGSVPMGFSIVPVVLMDEGNPIQTEMIAGSVGFQLRRSGEETKTGSGSGDGPERQRSSRAVQDRWHGYDTLQPQSGWFMYMV</sequence>
<dbReference type="InParanoid" id="A0A507BE61"/>
<dbReference type="InterPro" id="IPR025533">
    <property type="entry name" value="DUF4419"/>
</dbReference>
<name>A0A507BE61_9PEZI</name>
<evidence type="ECO:0000256" key="1">
    <source>
        <dbReference type="SAM" id="MobiDB-lite"/>
    </source>
</evidence>
<evidence type="ECO:0000313" key="2">
    <source>
        <dbReference type="EMBL" id="TPX15569.1"/>
    </source>
</evidence>
<dbReference type="EMBL" id="SKBQ01000020">
    <property type="protein sequence ID" value="TPX15569.1"/>
    <property type="molecule type" value="Genomic_DNA"/>
</dbReference>
<evidence type="ECO:0000313" key="3">
    <source>
        <dbReference type="Proteomes" id="UP000319257"/>
    </source>
</evidence>
<protein>
    <submittedName>
        <fullName evidence="2">Uncharacterized protein</fullName>
    </submittedName>
</protein>
<dbReference type="PANTHER" id="PTHR31252:SF11">
    <property type="entry name" value="DUF4419 DOMAIN-CONTAINING PROTEIN"/>
    <property type="match status" value="1"/>
</dbReference>
<feature type="region of interest" description="Disordered" evidence="1">
    <location>
        <begin position="341"/>
        <end position="362"/>
    </location>
</feature>
<dbReference type="Proteomes" id="UP000319257">
    <property type="component" value="Unassembled WGS sequence"/>
</dbReference>
<feature type="region of interest" description="Disordered" evidence="1">
    <location>
        <begin position="1"/>
        <end position="81"/>
    </location>
</feature>